<dbReference type="GO" id="GO:0016020">
    <property type="term" value="C:membrane"/>
    <property type="evidence" value="ECO:0007669"/>
    <property type="project" value="UniProtKB-SubCell"/>
</dbReference>
<comment type="caution">
    <text evidence="13">The sequence shown here is derived from an EMBL/GenBank/DDBJ whole genome shotgun (WGS) entry which is preliminary data.</text>
</comment>
<feature type="transmembrane region" description="Helical" evidence="11">
    <location>
        <begin position="235"/>
        <end position="256"/>
    </location>
</feature>
<evidence type="ECO:0000256" key="1">
    <source>
        <dbReference type="ARBA" id="ARBA00004141"/>
    </source>
</evidence>
<feature type="region of interest" description="Disordered" evidence="10">
    <location>
        <begin position="14"/>
        <end position="36"/>
    </location>
</feature>
<dbReference type="SUPFAM" id="SSF81324">
    <property type="entry name" value="Voltage-gated potassium channels"/>
    <property type="match status" value="1"/>
</dbReference>
<keyword evidence="14" id="KW-1185">Reference proteome</keyword>
<dbReference type="PRINTS" id="PR01463">
    <property type="entry name" value="EAGCHANLFMLY"/>
</dbReference>
<comment type="similarity">
    <text evidence="2">Belongs to the cyclic nucleotide-gated cation channel (TC 1.A.1.5) family.</text>
</comment>
<evidence type="ECO:0000256" key="7">
    <source>
        <dbReference type="ARBA" id="ARBA00023136"/>
    </source>
</evidence>
<sequence length="676" mass="77995">MDLTKTRFVRFHSDIEMGQPESSSKTHDSSTAVNKENAIEETRIQMDVLGTNRKSMDETRIQVDGVTSQEIPRLCKAKSSSMTAKVLDYVRVKRKFFDPYEKFTSRRNTVFLVVCLVSLFVDPLFMFLPSVRKDMSCIQNDGLALKVILTVARSVGDFFYVVQIYFRFHTAYVAPTSSTFMFARGSLIWDPRKIAVRYIKKGFLLDVIVALPLPQVMIWGVILHTSKSMLHIKSVLRYILVCQYLSRLFLMFSLWSQTVKVVGAFTEAAWVGAAYNLMLSLLTSHVLGACWFFQAIERQEGCWQHVCNLERRSCQYRFFDCRIVDNARTENWYTVSNITSLCDPTKSDYAFGIYGEAVTAKITSSPFFNKYFYSLWWALKNLSSLGQGLSTSTSIGEILFAILIAILGLVLFALLIGNIQRYLQSTTFRLDEWRIRRADTEQWMRLRLLPPLLRESVRRYEQYSWDATRGVNQETLLESLPIELRRDIKRHMCHSLLQRVPLMGCMDEWTQDAICQRLKPTLYTEGTYLIREGDPVHGMHLIIRGQLESCSTNGGQVGYFNISRIGIGDTCGEELLKWMLESESSVIFPSSLQTVKAISEVEAFTIAAEDLKFVTAQFRMLHNEELRKKLKCYSHRWRSWAAYLIQTDWRRYKGIKASGRLKIPKPSDDTNSRLSR</sequence>
<dbReference type="SMART" id="SM00100">
    <property type="entry name" value="cNMP"/>
    <property type="match status" value="1"/>
</dbReference>
<dbReference type="InterPro" id="IPR018490">
    <property type="entry name" value="cNMP-bd_dom_sf"/>
</dbReference>
<evidence type="ECO:0000256" key="8">
    <source>
        <dbReference type="ARBA" id="ARBA00023286"/>
    </source>
</evidence>
<dbReference type="PANTHER" id="PTHR45651:SF12">
    <property type="entry name" value="CYCLIC NUCLEOTIDE-GATED ION CHANNEL 15-RELATED"/>
    <property type="match status" value="1"/>
</dbReference>
<dbReference type="Gene3D" id="1.10.287.70">
    <property type="match status" value="1"/>
</dbReference>
<dbReference type="InterPro" id="IPR014710">
    <property type="entry name" value="RmlC-like_jellyroll"/>
</dbReference>
<keyword evidence="3" id="KW-0813">Transport</keyword>
<comment type="subcellular location">
    <subcellularLocation>
        <location evidence="1">Membrane</location>
        <topology evidence="1">Multi-pass membrane protein</topology>
    </subcellularLocation>
</comment>
<organism evidence="13 14">
    <name type="scientific">Saponaria officinalis</name>
    <name type="common">Common soapwort</name>
    <name type="synonym">Lychnis saponaria</name>
    <dbReference type="NCBI Taxonomy" id="3572"/>
    <lineage>
        <taxon>Eukaryota</taxon>
        <taxon>Viridiplantae</taxon>
        <taxon>Streptophyta</taxon>
        <taxon>Embryophyta</taxon>
        <taxon>Tracheophyta</taxon>
        <taxon>Spermatophyta</taxon>
        <taxon>Magnoliopsida</taxon>
        <taxon>eudicotyledons</taxon>
        <taxon>Gunneridae</taxon>
        <taxon>Pentapetalae</taxon>
        <taxon>Caryophyllales</taxon>
        <taxon>Caryophyllaceae</taxon>
        <taxon>Caryophylleae</taxon>
        <taxon>Saponaria</taxon>
    </lineage>
</organism>
<dbReference type="CDD" id="cd00038">
    <property type="entry name" value="CAP_ED"/>
    <property type="match status" value="1"/>
</dbReference>
<feature type="transmembrane region" description="Helical" evidence="11">
    <location>
        <begin position="398"/>
        <end position="419"/>
    </location>
</feature>
<feature type="transmembrane region" description="Helical" evidence="11">
    <location>
        <begin position="203"/>
        <end position="223"/>
    </location>
</feature>
<evidence type="ECO:0000256" key="10">
    <source>
        <dbReference type="SAM" id="MobiDB-lite"/>
    </source>
</evidence>
<dbReference type="PANTHER" id="PTHR45651">
    <property type="entry name" value="CYCLIC NUCLEOTIDE-GATED ION CHANNEL 15-RELATED-RELATED"/>
    <property type="match status" value="1"/>
</dbReference>
<keyword evidence="6" id="KW-0406">Ion transport</keyword>
<evidence type="ECO:0000313" key="13">
    <source>
        <dbReference type="EMBL" id="KAK9664059.1"/>
    </source>
</evidence>
<dbReference type="Gene3D" id="2.60.120.10">
    <property type="entry name" value="Jelly Rolls"/>
    <property type="match status" value="1"/>
</dbReference>
<evidence type="ECO:0000259" key="12">
    <source>
        <dbReference type="PROSITE" id="PS50042"/>
    </source>
</evidence>
<evidence type="ECO:0000256" key="6">
    <source>
        <dbReference type="ARBA" id="ARBA00023065"/>
    </source>
</evidence>
<keyword evidence="5 11" id="KW-1133">Transmembrane helix</keyword>
<dbReference type="InterPro" id="IPR005821">
    <property type="entry name" value="Ion_trans_dom"/>
</dbReference>
<dbReference type="SUPFAM" id="SSF51206">
    <property type="entry name" value="cAMP-binding domain-like"/>
    <property type="match status" value="1"/>
</dbReference>
<evidence type="ECO:0000256" key="3">
    <source>
        <dbReference type="ARBA" id="ARBA00022448"/>
    </source>
</evidence>
<evidence type="ECO:0000256" key="4">
    <source>
        <dbReference type="ARBA" id="ARBA00022692"/>
    </source>
</evidence>
<dbReference type="AlphaFoldDB" id="A0AAW1GT15"/>
<keyword evidence="9" id="KW-0407">Ion channel</keyword>
<evidence type="ECO:0000256" key="11">
    <source>
        <dbReference type="SAM" id="Phobius"/>
    </source>
</evidence>
<gene>
    <name evidence="13" type="ORF">RND81_14G017100</name>
</gene>
<reference evidence="13" key="1">
    <citation type="submission" date="2024-03" db="EMBL/GenBank/DDBJ databases">
        <title>WGS assembly of Saponaria officinalis var. Norfolk2.</title>
        <authorList>
            <person name="Jenkins J."/>
            <person name="Shu S."/>
            <person name="Grimwood J."/>
            <person name="Barry K."/>
            <person name="Goodstein D."/>
            <person name="Schmutz J."/>
            <person name="Leebens-Mack J."/>
            <person name="Osbourn A."/>
        </authorList>
    </citation>
    <scope>NUCLEOTIDE SEQUENCE [LARGE SCALE GENOMIC DNA]</scope>
    <source>
        <strain evidence="13">JIC</strain>
    </source>
</reference>
<dbReference type="GO" id="GO:0005249">
    <property type="term" value="F:voltage-gated potassium channel activity"/>
    <property type="evidence" value="ECO:0007669"/>
    <property type="project" value="InterPro"/>
</dbReference>
<dbReference type="InterPro" id="IPR000595">
    <property type="entry name" value="cNMP-bd_dom"/>
</dbReference>
<evidence type="ECO:0000313" key="14">
    <source>
        <dbReference type="Proteomes" id="UP001443914"/>
    </source>
</evidence>
<feature type="transmembrane region" description="Helical" evidence="11">
    <location>
        <begin position="143"/>
        <end position="166"/>
    </location>
</feature>
<dbReference type="Proteomes" id="UP001443914">
    <property type="component" value="Unassembled WGS sequence"/>
</dbReference>
<dbReference type="Gene3D" id="1.10.287.630">
    <property type="entry name" value="Helix hairpin bin"/>
    <property type="match status" value="1"/>
</dbReference>
<keyword evidence="8" id="KW-1071">Ligand-gated ion channel</keyword>
<dbReference type="EMBL" id="JBDFQZ010000014">
    <property type="protein sequence ID" value="KAK9664059.1"/>
    <property type="molecule type" value="Genomic_DNA"/>
</dbReference>
<name>A0AAW1GT15_SAPOF</name>
<proteinExistence type="inferred from homology"/>
<keyword evidence="4 11" id="KW-0812">Transmembrane</keyword>
<feature type="transmembrane region" description="Helical" evidence="11">
    <location>
        <begin position="268"/>
        <end position="293"/>
    </location>
</feature>
<dbReference type="PROSITE" id="PS50042">
    <property type="entry name" value="CNMP_BINDING_3"/>
    <property type="match status" value="1"/>
</dbReference>
<keyword evidence="7 11" id="KW-0472">Membrane</keyword>
<accession>A0AAW1GT15</accession>
<evidence type="ECO:0000256" key="5">
    <source>
        <dbReference type="ARBA" id="ARBA00022989"/>
    </source>
</evidence>
<protein>
    <recommendedName>
        <fullName evidence="12">Cyclic nucleotide-binding domain-containing protein</fullName>
    </recommendedName>
</protein>
<dbReference type="Pfam" id="PF00520">
    <property type="entry name" value="Ion_trans"/>
    <property type="match status" value="1"/>
</dbReference>
<evidence type="ECO:0000256" key="9">
    <source>
        <dbReference type="ARBA" id="ARBA00023303"/>
    </source>
</evidence>
<evidence type="ECO:0000256" key="2">
    <source>
        <dbReference type="ARBA" id="ARBA00010486"/>
    </source>
</evidence>
<feature type="transmembrane region" description="Helical" evidence="11">
    <location>
        <begin position="110"/>
        <end position="131"/>
    </location>
</feature>
<feature type="domain" description="Cyclic nucleotide-binding" evidence="12">
    <location>
        <begin position="502"/>
        <end position="576"/>
    </location>
</feature>
<dbReference type="InterPro" id="IPR003938">
    <property type="entry name" value="K_chnl_volt-dep_EAG/ELK/ERG"/>
</dbReference>